<feature type="domain" description="HPt" evidence="5">
    <location>
        <begin position="135"/>
        <end position="225"/>
    </location>
</feature>
<protein>
    <submittedName>
        <fullName evidence="6">Response regulator receiver domain-containing protein</fullName>
    </submittedName>
</protein>
<dbReference type="InterPro" id="IPR036641">
    <property type="entry name" value="HPT_dom_sf"/>
</dbReference>
<dbReference type="InterPro" id="IPR001789">
    <property type="entry name" value="Sig_transdc_resp-reg_receiver"/>
</dbReference>
<dbReference type="InterPro" id="IPR008207">
    <property type="entry name" value="Sig_transdc_His_kin_Hpt_dom"/>
</dbReference>
<dbReference type="Proteomes" id="UP000292958">
    <property type="component" value="Unassembled WGS sequence"/>
</dbReference>
<evidence type="ECO:0000256" key="1">
    <source>
        <dbReference type="ARBA" id="ARBA00022553"/>
    </source>
</evidence>
<sequence>MSRELLLLLLTREGYEVELAKSGETALQILSDYSRVRPEAVLADLQMPGLSGTSFAAKVRALYGDSPRMIAISGSEARGEKLVGFDGFLRKPFTIAALNRLLASEAIVRSEAPETSTGSVILNSKTYEILAASMDREKLLTLYAICADDSRTRIVAMRNAAHRGDDQEYRRQAHAMKGSCGMVGAVEIQAIAESIETNGLNSDTIDMIDKLLLACDRLVDVLGERKIYAGEQVVDQRKRGSRV</sequence>
<dbReference type="SMART" id="SM00448">
    <property type="entry name" value="REC"/>
    <property type="match status" value="1"/>
</dbReference>
<evidence type="ECO:0000313" key="6">
    <source>
        <dbReference type="EMBL" id="RZU42578.1"/>
    </source>
</evidence>
<organism evidence="6 7">
    <name type="scientific">Edaphobacter modestus</name>
    <dbReference type="NCBI Taxonomy" id="388466"/>
    <lineage>
        <taxon>Bacteria</taxon>
        <taxon>Pseudomonadati</taxon>
        <taxon>Acidobacteriota</taxon>
        <taxon>Terriglobia</taxon>
        <taxon>Terriglobales</taxon>
        <taxon>Acidobacteriaceae</taxon>
        <taxon>Edaphobacter</taxon>
    </lineage>
</organism>
<dbReference type="InterPro" id="IPR050595">
    <property type="entry name" value="Bact_response_regulator"/>
</dbReference>
<dbReference type="Gene3D" id="3.40.50.2300">
    <property type="match status" value="1"/>
</dbReference>
<dbReference type="PANTHER" id="PTHR44591">
    <property type="entry name" value="STRESS RESPONSE REGULATOR PROTEIN 1"/>
    <property type="match status" value="1"/>
</dbReference>
<dbReference type="SUPFAM" id="SSF47226">
    <property type="entry name" value="Histidine-containing phosphotransfer domain, HPT domain"/>
    <property type="match status" value="1"/>
</dbReference>
<feature type="domain" description="Response regulatory" evidence="4">
    <location>
        <begin position="1"/>
        <end position="106"/>
    </location>
</feature>
<reference evidence="6 7" key="1">
    <citation type="submission" date="2019-02" db="EMBL/GenBank/DDBJ databases">
        <title>Genomic Encyclopedia of Archaeal and Bacterial Type Strains, Phase II (KMG-II): from individual species to whole genera.</title>
        <authorList>
            <person name="Goeker M."/>
        </authorList>
    </citation>
    <scope>NUCLEOTIDE SEQUENCE [LARGE SCALE GENOMIC DNA]</scope>
    <source>
        <strain evidence="6 7">DSM 18101</strain>
    </source>
</reference>
<dbReference type="Pfam" id="PF00072">
    <property type="entry name" value="Response_reg"/>
    <property type="match status" value="1"/>
</dbReference>
<dbReference type="Gene3D" id="1.20.120.160">
    <property type="entry name" value="HPT domain"/>
    <property type="match status" value="1"/>
</dbReference>
<dbReference type="Pfam" id="PF01627">
    <property type="entry name" value="Hpt"/>
    <property type="match status" value="1"/>
</dbReference>
<dbReference type="GO" id="GO:0004672">
    <property type="term" value="F:protein kinase activity"/>
    <property type="evidence" value="ECO:0007669"/>
    <property type="project" value="UniProtKB-ARBA"/>
</dbReference>
<comment type="caution">
    <text evidence="6">The sequence shown here is derived from an EMBL/GenBank/DDBJ whole genome shotgun (WGS) entry which is preliminary data.</text>
</comment>
<proteinExistence type="predicted"/>
<name>A0A4Q7YXV8_9BACT</name>
<dbReference type="GO" id="GO:0000160">
    <property type="term" value="P:phosphorelay signal transduction system"/>
    <property type="evidence" value="ECO:0007669"/>
    <property type="project" value="InterPro"/>
</dbReference>
<feature type="modified residue" description="4-aspartylphosphate" evidence="3">
    <location>
        <position position="44"/>
    </location>
</feature>
<evidence type="ECO:0000313" key="7">
    <source>
        <dbReference type="Proteomes" id="UP000292958"/>
    </source>
</evidence>
<keyword evidence="1 3" id="KW-0597">Phosphoprotein</keyword>
<keyword evidence="7" id="KW-1185">Reference proteome</keyword>
<accession>A0A4Q7YXV8</accession>
<dbReference type="PROSITE" id="PS50894">
    <property type="entry name" value="HPT"/>
    <property type="match status" value="1"/>
</dbReference>
<dbReference type="EMBL" id="SHKW01000001">
    <property type="protein sequence ID" value="RZU42578.1"/>
    <property type="molecule type" value="Genomic_DNA"/>
</dbReference>
<dbReference type="InterPro" id="IPR011006">
    <property type="entry name" value="CheY-like_superfamily"/>
</dbReference>
<dbReference type="PANTHER" id="PTHR44591:SF3">
    <property type="entry name" value="RESPONSE REGULATORY DOMAIN-CONTAINING PROTEIN"/>
    <property type="match status" value="1"/>
</dbReference>
<gene>
    <name evidence="6" type="ORF">BDD14_4169</name>
</gene>
<feature type="modified residue" description="Phosphohistidine" evidence="2">
    <location>
        <position position="174"/>
    </location>
</feature>
<dbReference type="CDD" id="cd00088">
    <property type="entry name" value="HPT"/>
    <property type="match status" value="1"/>
</dbReference>
<dbReference type="PROSITE" id="PS50110">
    <property type="entry name" value="RESPONSE_REGULATORY"/>
    <property type="match status" value="1"/>
</dbReference>
<evidence type="ECO:0000256" key="2">
    <source>
        <dbReference type="PROSITE-ProRule" id="PRU00110"/>
    </source>
</evidence>
<dbReference type="SUPFAM" id="SSF52172">
    <property type="entry name" value="CheY-like"/>
    <property type="match status" value="1"/>
</dbReference>
<evidence type="ECO:0000256" key="3">
    <source>
        <dbReference type="PROSITE-ProRule" id="PRU00169"/>
    </source>
</evidence>
<evidence type="ECO:0000259" key="5">
    <source>
        <dbReference type="PROSITE" id="PS50894"/>
    </source>
</evidence>
<dbReference type="AlphaFoldDB" id="A0A4Q7YXV8"/>
<evidence type="ECO:0000259" key="4">
    <source>
        <dbReference type="PROSITE" id="PS50110"/>
    </source>
</evidence>